<accession>A0A1Y6FQU9</accession>
<dbReference type="RefSeq" id="WP_159456670.1">
    <property type="nucleotide sequence ID" value="NZ_FXWG01000004.1"/>
</dbReference>
<proteinExistence type="predicted"/>
<feature type="region of interest" description="Disordered" evidence="1">
    <location>
        <begin position="1"/>
        <end position="27"/>
    </location>
</feature>
<gene>
    <name evidence="2" type="ORF">SAMN06297468_2973</name>
</gene>
<dbReference type="AlphaFoldDB" id="A0A1Y6FQU9"/>
<evidence type="ECO:0000256" key="1">
    <source>
        <dbReference type="SAM" id="MobiDB-lite"/>
    </source>
</evidence>
<evidence type="ECO:0000313" key="2">
    <source>
        <dbReference type="EMBL" id="SMQ75821.1"/>
    </source>
</evidence>
<feature type="compositionally biased region" description="Polar residues" evidence="1">
    <location>
        <begin position="1"/>
        <end position="10"/>
    </location>
</feature>
<reference evidence="3" key="1">
    <citation type="submission" date="2017-04" db="EMBL/GenBank/DDBJ databases">
        <authorList>
            <person name="Varghese N."/>
            <person name="Submissions S."/>
        </authorList>
    </citation>
    <scope>NUCLEOTIDE SEQUENCE [LARGE SCALE GENOMIC DNA]</scope>
</reference>
<evidence type="ECO:0000313" key="3">
    <source>
        <dbReference type="Proteomes" id="UP000194420"/>
    </source>
</evidence>
<protein>
    <submittedName>
        <fullName evidence="2">Uncharacterized protein</fullName>
    </submittedName>
</protein>
<dbReference type="EMBL" id="FXWG01000004">
    <property type="protein sequence ID" value="SMQ75821.1"/>
    <property type="molecule type" value="Genomic_DNA"/>
</dbReference>
<keyword evidence="3" id="KW-1185">Reference proteome</keyword>
<sequence length="56" mass="5991">MGTIRQSTTRRPGRGNGLKPATPALEIASGDRFESEEEAEFMALMTGGDRAASVQH</sequence>
<name>A0A1Y6FQU9_9SPHN</name>
<dbReference type="Proteomes" id="UP000194420">
    <property type="component" value="Unassembled WGS sequence"/>
</dbReference>
<organism evidence="2 3">
    <name type="scientific">Altererythrobacter xiamenensis</name>
    <dbReference type="NCBI Taxonomy" id="1316679"/>
    <lineage>
        <taxon>Bacteria</taxon>
        <taxon>Pseudomonadati</taxon>
        <taxon>Pseudomonadota</taxon>
        <taxon>Alphaproteobacteria</taxon>
        <taxon>Sphingomonadales</taxon>
        <taxon>Erythrobacteraceae</taxon>
        <taxon>Altererythrobacter</taxon>
    </lineage>
</organism>